<accession>A0A6N7Q740</accession>
<evidence type="ECO:0000256" key="1">
    <source>
        <dbReference type="SAM" id="SignalP"/>
    </source>
</evidence>
<evidence type="ECO:0000313" key="4">
    <source>
        <dbReference type="EMBL" id="MRH74481.1"/>
    </source>
</evidence>
<evidence type="ECO:0000313" key="6">
    <source>
        <dbReference type="Proteomes" id="UP000439314"/>
    </source>
</evidence>
<comment type="caution">
    <text evidence="3">The sequence shown here is derived from an EMBL/GenBank/DDBJ whole genome shotgun (WGS) entry which is preliminary data.</text>
</comment>
<dbReference type="EMBL" id="WJPM01000005">
    <property type="protein sequence ID" value="MRH74481.1"/>
    <property type="molecule type" value="Genomic_DNA"/>
</dbReference>
<dbReference type="Proteomes" id="UP000439314">
    <property type="component" value="Unassembled WGS sequence"/>
</dbReference>
<gene>
    <name evidence="3" type="ORF">GIY21_07555</name>
    <name evidence="4" type="ORF">GIY22_07550</name>
</gene>
<proteinExistence type="predicted"/>
<keyword evidence="1" id="KW-0732">Signal</keyword>
<dbReference type="Pfam" id="PF13827">
    <property type="entry name" value="DUF4189"/>
    <property type="match status" value="1"/>
</dbReference>
<dbReference type="AlphaFoldDB" id="A0A6N7Q740"/>
<keyword evidence="5" id="KW-1185">Reference proteome</keyword>
<feature type="signal peptide" evidence="1">
    <location>
        <begin position="1"/>
        <end position="22"/>
    </location>
</feature>
<dbReference type="InterPro" id="IPR025240">
    <property type="entry name" value="DUF4189"/>
</dbReference>
<evidence type="ECO:0000313" key="3">
    <source>
        <dbReference type="EMBL" id="MRH00149.1"/>
    </source>
</evidence>
<reference evidence="5 6" key="1">
    <citation type="submission" date="2019-11" db="EMBL/GenBank/DDBJ databases">
        <title>First report of rice panicle blight caused by Xanthomonas sp. in Iran.</title>
        <authorList>
            <person name="Mirghasempour S.A."/>
            <person name="Huang S."/>
            <person name="Brady C.L."/>
            <person name="Studholme D.J."/>
        </authorList>
    </citation>
    <scope>NUCLEOTIDE SEQUENCE [LARGE SCALE GENOMIC DNA]</scope>
    <source>
        <strain evidence="3 6">ASD011</strain>
        <strain evidence="5">SAM114</strain>
    </source>
</reference>
<protein>
    <submittedName>
        <fullName evidence="3">DUF4189 domain-containing protein</fullName>
    </submittedName>
</protein>
<feature type="domain" description="DUF4189" evidence="2">
    <location>
        <begin position="65"/>
        <end position="170"/>
    </location>
</feature>
<organism evidence="3 6">
    <name type="scientific">Xanthomonas sontii</name>
    <dbReference type="NCBI Taxonomy" id="2650745"/>
    <lineage>
        <taxon>Bacteria</taxon>
        <taxon>Pseudomonadati</taxon>
        <taxon>Pseudomonadota</taxon>
        <taxon>Gammaproteobacteria</taxon>
        <taxon>Lysobacterales</taxon>
        <taxon>Lysobacteraceae</taxon>
        <taxon>Xanthomonas</taxon>
    </lineage>
</organism>
<sequence>MKVDFIRWAGVLLMAFSLDVSAEGGCPVGQYPVGGQGAVGCAPIPQAQPTEQQAPRPLGRWIRTWGAIAMGSVGLERNYGVSTGKLSKSEAEEDAMARCAKHGEKDCQIGLAYFNQCAAIGEPQIAGKPNLMGTVNFNGAESIEKAVALAQAACEKSNPDNRCKVIYKACTKQIFEKF</sequence>
<evidence type="ECO:0000259" key="2">
    <source>
        <dbReference type="Pfam" id="PF13827"/>
    </source>
</evidence>
<name>A0A6N7Q740_9XANT</name>
<reference evidence="4" key="2">
    <citation type="journal article" date="2020" name="Plant Dis.">
        <title>A Grain Rot of Rice in Iran Caused by a Xanthomonas Strain Closely Related to X. sacchari.</title>
        <authorList>
            <person name="Mirghasempour S.A."/>
            <person name="Huang S."/>
            <person name="Studholme D.J."/>
            <person name="Brady C.L."/>
        </authorList>
    </citation>
    <scope>NUCLEOTIDE SEQUENCE</scope>
    <source>
        <strain evidence="4">SAM114</strain>
    </source>
</reference>
<feature type="chain" id="PRO_5027099062" evidence="1">
    <location>
        <begin position="23"/>
        <end position="178"/>
    </location>
</feature>
<dbReference type="Proteomes" id="UP000437931">
    <property type="component" value="Unassembled WGS sequence"/>
</dbReference>
<evidence type="ECO:0000313" key="5">
    <source>
        <dbReference type="Proteomes" id="UP000437931"/>
    </source>
</evidence>
<dbReference type="EMBL" id="WJPN01000005">
    <property type="protein sequence ID" value="MRH00149.1"/>
    <property type="molecule type" value="Genomic_DNA"/>
</dbReference>